<dbReference type="InterPro" id="IPR036865">
    <property type="entry name" value="CRAL-TRIO_dom_sf"/>
</dbReference>
<dbReference type="Gene3D" id="3.40.525.10">
    <property type="entry name" value="CRAL-TRIO lipid binding domain"/>
    <property type="match status" value="1"/>
</dbReference>
<sequence length="210" mass="24255">MNSSSPSPSPLLLSQSEQQRLIEKLEIFKIQGKDKHGHKVLRIIGKLFPARIVGVEALKKYLEERVFPSLGEQPFSVVYLDTGANRGENFPGVSVLRSVYNAIPVNVRDNLEAVYFVHPGFQSRLFLASIGLFLFSGGLYRKLKYVSRLEYLWDNVRKKEIEIPEFVYNHDQELEYYPMIDYGLESDHPRLYDALMVNYAISTYSMRRIA</sequence>
<protein>
    <recommendedName>
        <fullName evidence="1">CRAL-TRIO domain-containing protein</fullName>
    </recommendedName>
</protein>
<reference evidence="2 3" key="1">
    <citation type="submission" date="2024-02" db="EMBL/GenBank/DDBJ databases">
        <authorList>
            <person name="Vignale AGUSTIN F."/>
            <person name="Sosa J E."/>
            <person name="Modenutti C."/>
        </authorList>
    </citation>
    <scope>NUCLEOTIDE SEQUENCE [LARGE SCALE GENOMIC DNA]</scope>
</reference>
<dbReference type="AlphaFoldDB" id="A0ABC8UDQ5"/>
<dbReference type="SMART" id="SM00516">
    <property type="entry name" value="SEC14"/>
    <property type="match status" value="1"/>
</dbReference>
<dbReference type="PANTHER" id="PTHR48411:SF1">
    <property type="entry name" value="OS01G0948300 PROTEIN"/>
    <property type="match status" value="1"/>
</dbReference>
<accession>A0ABC8UDQ5</accession>
<name>A0ABC8UDQ5_9AQUA</name>
<evidence type="ECO:0000313" key="3">
    <source>
        <dbReference type="Proteomes" id="UP001642360"/>
    </source>
</evidence>
<organism evidence="2 3">
    <name type="scientific">Ilex paraguariensis</name>
    <name type="common">yerba mate</name>
    <dbReference type="NCBI Taxonomy" id="185542"/>
    <lineage>
        <taxon>Eukaryota</taxon>
        <taxon>Viridiplantae</taxon>
        <taxon>Streptophyta</taxon>
        <taxon>Embryophyta</taxon>
        <taxon>Tracheophyta</taxon>
        <taxon>Spermatophyta</taxon>
        <taxon>Magnoliopsida</taxon>
        <taxon>eudicotyledons</taxon>
        <taxon>Gunneridae</taxon>
        <taxon>Pentapetalae</taxon>
        <taxon>asterids</taxon>
        <taxon>campanulids</taxon>
        <taxon>Aquifoliales</taxon>
        <taxon>Aquifoliaceae</taxon>
        <taxon>Ilex</taxon>
    </lineage>
</organism>
<comment type="caution">
    <text evidence="2">The sequence shown here is derived from an EMBL/GenBank/DDBJ whole genome shotgun (WGS) entry which is preliminary data.</text>
</comment>
<gene>
    <name evidence="2" type="ORF">ILEXP_LOCUS48289</name>
</gene>
<proteinExistence type="predicted"/>
<feature type="domain" description="CRAL-TRIO" evidence="1">
    <location>
        <begin position="21"/>
        <end position="170"/>
    </location>
</feature>
<keyword evidence="3" id="KW-1185">Reference proteome</keyword>
<dbReference type="EMBL" id="CAUOFW020007279">
    <property type="protein sequence ID" value="CAK9178365.1"/>
    <property type="molecule type" value="Genomic_DNA"/>
</dbReference>
<dbReference type="PANTHER" id="PTHR48411">
    <property type="entry name" value="OS01G0948300 PROTEIN"/>
    <property type="match status" value="1"/>
</dbReference>
<dbReference type="Proteomes" id="UP001642360">
    <property type="component" value="Unassembled WGS sequence"/>
</dbReference>
<dbReference type="Pfam" id="PF13716">
    <property type="entry name" value="CRAL_TRIO_2"/>
    <property type="match status" value="1"/>
</dbReference>
<evidence type="ECO:0000313" key="2">
    <source>
        <dbReference type="EMBL" id="CAK9178365.1"/>
    </source>
</evidence>
<evidence type="ECO:0000259" key="1">
    <source>
        <dbReference type="SMART" id="SM00516"/>
    </source>
</evidence>
<dbReference type="InterPro" id="IPR001251">
    <property type="entry name" value="CRAL-TRIO_dom"/>
</dbReference>